<dbReference type="Proteomes" id="UP001310594">
    <property type="component" value="Unassembled WGS sequence"/>
</dbReference>
<evidence type="ECO:0000259" key="1">
    <source>
        <dbReference type="Pfam" id="PF03572"/>
    </source>
</evidence>
<dbReference type="Gene3D" id="3.90.226.10">
    <property type="entry name" value="2-enoyl-CoA Hydratase, Chain A, domain 1"/>
    <property type="match status" value="1"/>
</dbReference>
<protein>
    <recommendedName>
        <fullName evidence="5">Tail specific protease domain-containing protein</fullName>
    </recommendedName>
</protein>
<evidence type="ECO:0000313" key="4">
    <source>
        <dbReference type="Proteomes" id="UP001310594"/>
    </source>
</evidence>
<reference evidence="3" key="1">
    <citation type="submission" date="2023-08" db="EMBL/GenBank/DDBJ databases">
        <title>Black Yeasts Isolated from many extreme environments.</title>
        <authorList>
            <person name="Coleine C."/>
            <person name="Stajich J.E."/>
            <person name="Selbmann L."/>
        </authorList>
    </citation>
    <scope>NUCLEOTIDE SEQUENCE</scope>
    <source>
        <strain evidence="3">CCFEE 5810</strain>
    </source>
</reference>
<sequence length="712" mass="78058">MQSSNTSIGELVECRANASCVPSPITTINTVPVVDYLSEFARNNSFGMVEPHADWNQLFVTPAQLITGSANAFSGGATFYPGDEMILEFGDNRPAQNYSWLAFYNSPGYTGPLATGGDFYNFFVLNLAPANYNTTSTAYYASLPTYNSTTVKTNQTYLTSWHSVASAYPADTLSHQKKLSLTSSGSITSYMLRDISTAVLSIPTFNAYSDIETFSGALIDFVDQARKLNASKVIIDLQQNTGGLEALAFEVFRQFFPGVTPFAGSRMRSHGMANILGDTMTRYFQNLPANSSEYEYYIFEDWVVTDRLNAQTGQNFSSWAEFFGPRMLHNDTFSLTEQYNLSSQVFAEGALNIDFPNCYYNQTCDSTAPWAPDNITLLTDGTCTSTCALFVEMMRQDAGVHVVVIGGRPEEGPMQSASGSRGALSYSSDQLDGDMWQAGNVNDTAAALLPQIRDPAMQIWYAGVNLRDQIRPNATVPNQFRYLPADCRLYWTFANFNDYGRLWHDVYAAIFKGGSLCVPGSVNVTSPPETKSLHERSLTTRDTSLADYIKSGVGLSTPTTDDQMFGMQDSLTAPAPITFCENRLGQPDQSLCAQTPGAACAPIDFPCGSKVCKGGRCNIKKNPIQHHVCVSSCKYTSNNGGFCNGAEVCQPLTSISSIQRNSIIGLANPQANYDISSGLCLPQLGDWQRLSCTWLFKSNSHYQEMAQGRYSK</sequence>
<dbReference type="InterPro" id="IPR056186">
    <property type="entry name" value="PDZ_CPAF-rel"/>
</dbReference>
<gene>
    <name evidence="3" type="ORF">LTR97_001915</name>
</gene>
<name>A0AAN7WDN1_9PEZI</name>
<evidence type="ECO:0000259" key="2">
    <source>
        <dbReference type="Pfam" id="PF23658"/>
    </source>
</evidence>
<dbReference type="AlphaFoldDB" id="A0AAN7WDN1"/>
<feature type="domain" description="Tail specific protease" evidence="1">
    <location>
        <begin position="197"/>
        <end position="396"/>
    </location>
</feature>
<comment type="caution">
    <text evidence="3">The sequence shown here is derived from an EMBL/GenBank/DDBJ whole genome shotgun (WGS) entry which is preliminary data.</text>
</comment>
<dbReference type="PANTHER" id="PTHR37049:SF5">
    <property type="entry name" value="TAIL SPECIFIC PROTEASE DOMAIN-CONTAINING PROTEIN"/>
    <property type="match status" value="1"/>
</dbReference>
<accession>A0AAN7WDN1</accession>
<dbReference type="InterPro" id="IPR029045">
    <property type="entry name" value="ClpP/crotonase-like_dom_sf"/>
</dbReference>
<dbReference type="Pfam" id="PF23658">
    <property type="entry name" value="PDZ_CPAF_rel"/>
    <property type="match status" value="1"/>
</dbReference>
<dbReference type="SUPFAM" id="SSF52096">
    <property type="entry name" value="ClpP/crotonase"/>
    <property type="match status" value="1"/>
</dbReference>
<dbReference type="Pfam" id="PF03572">
    <property type="entry name" value="Peptidase_S41"/>
    <property type="match status" value="1"/>
</dbReference>
<organism evidence="3 4">
    <name type="scientific">Elasticomyces elasticus</name>
    <dbReference type="NCBI Taxonomy" id="574655"/>
    <lineage>
        <taxon>Eukaryota</taxon>
        <taxon>Fungi</taxon>
        <taxon>Dikarya</taxon>
        <taxon>Ascomycota</taxon>
        <taxon>Pezizomycotina</taxon>
        <taxon>Dothideomycetes</taxon>
        <taxon>Dothideomycetidae</taxon>
        <taxon>Mycosphaerellales</taxon>
        <taxon>Teratosphaeriaceae</taxon>
        <taxon>Elasticomyces</taxon>
    </lineage>
</organism>
<dbReference type="GO" id="GO:0006508">
    <property type="term" value="P:proteolysis"/>
    <property type="evidence" value="ECO:0007669"/>
    <property type="project" value="InterPro"/>
</dbReference>
<dbReference type="GO" id="GO:0008236">
    <property type="term" value="F:serine-type peptidase activity"/>
    <property type="evidence" value="ECO:0007669"/>
    <property type="project" value="InterPro"/>
</dbReference>
<dbReference type="EMBL" id="JAVRQU010000002">
    <property type="protein sequence ID" value="KAK5706923.1"/>
    <property type="molecule type" value="Genomic_DNA"/>
</dbReference>
<dbReference type="PANTHER" id="PTHR37049">
    <property type="entry name" value="PEPTIDASE S41 FAMILY PROTEIN"/>
    <property type="match status" value="1"/>
</dbReference>
<dbReference type="InterPro" id="IPR052766">
    <property type="entry name" value="S41A_metabolite_peptidase"/>
</dbReference>
<dbReference type="InterPro" id="IPR005151">
    <property type="entry name" value="Tail-specific_protease"/>
</dbReference>
<evidence type="ECO:0008006" key="5">
    <source>
        <dbReference type="Google" id="ProtNLM"/>
    </source>
</evidence>
<proteinExistence type="predicted"/>
<evidence type="ECO:0000313" key="3">
    <source>
        <dbReference type="EMBL" id="KAK5706923.1"/>
    </source>
</evidence>
<feature type="domain" description="CPAF-like PDZ" evidence="2">
    <location>
        <begin position="21"/>
        <end position="106"/>
    </location>
</feature>